<accession>A0ABR7GQU2</accession>
<name>A0ABR7GQU2_9FIRM</name>
<reference evidence="1 2" key="1">
    <citation type="submission" date="2020-08" db="EMBL/GenBank/DDBJ databases">
        <title>Genome public.</title>
        <authorList>
            <person name="Liu C."/>
            <person name="Sun Q."/>
        </authorList>
    </citation>
    <scope>NUCLEOTIDE SEQUENCE [LARGE SCALE GENOMIC DNA]</scope>
    <source>
        <strain evidence="1 2">M2</strain>
    </source>
</reference>
<organism evidence="1 2">
    <name type="scientific">Agathobaculum hominis</name>
    <dbReference type="NCBI Taxonomy" id="2763014"/>
    <lineage>
        <taxon>Bacteria</taxon>
        <taxon>Bacillati</taxon>
        <taxon>Bacillota</taxon>
        <taxon>Clostridia</taxon>
        <taxon>Eubacteriales</taxon>
        <taxon>Butyricicoccaceae</taxon>
        <taxon>Agathobaculum</taxon>
    </lineage>
</organism>
<comment type="caution">
    <text evidence="1">The sequence shown here is derived from an EMBL/GenBank/DDBJ whole genome shotgun (WGS) entry which is preliminary data.</text>
</comment>
<protein>
    <submittedName>
        <fullName evidence="1">Uncharacterized protein</fullName>
    </submittedName>
</protein>
<dbReference type="EMBL" id="JACOPK010000014">
    <property type="protein sequence ID" value="MBC5696674.1"/>
    <property type="molecule type" value="Genomic_DNA"/>
</dbReference>
<dbReference type="RefSeq" id="WP_186970739.1">
    <property type="nucleotide sequence ID" value="NZ_JACOPK010000014.1"/>
</dbReference>
<gene>
    <name evidence="1" type="ORF">H8S02_12130</name>
</gene>
<evidence type="ECO:0000313" key="1">
    <source>
        <dbReference type="EMBL" id="MBC5696674.1"/>
    </source>
</evidence>
<sequence length="123" mass="13939">MALTDRNPFGSQKQPKIMGGHTFGDNIVKSERFRLQKHKFAPLFRILDDGDYLQAIGEEGAMRARLLLLTEGNSYIVPQCGDIVGIHNVNPSQITLARWERFCAAMDDLAKRQGWGEYIMTKI</sequence>
<evidence type="ECO:0000313" key="2">
    <source>
        <dbReference type="Proteomes" id="UP000641741"/>
    </source>
</evidence>
<proteinExistence type="predicted"/>
<keyword evidence="2" id="KW-1185">Reference proteome</keyword>
<dbReference type="Proteomes" id="UP000641741">
    <property type="component" value="Unassembled WGS sequence"/>
</dbReference>